<sequence length="241" mass="25968">MTDQRVEKALARFERVTTAIDARGGEVAAARRRERQRINADFGRRAARVGIAVGLVSLVTIIVGLIMPIGMFGFLAAVGLAIGIAAVLAFAPGPSSSVPTVPASLANGEMVQRFDSFLYRSRPALPAPAQTVVDQISARLSPLRETLGRLPDLDPQAQDARRLMSVHLPGLVERYRNVPAAFRTEADGEGKTVDQRLVESLEAGRDALDDISQNLARADVDAFSTQGRFIQSRYGDGEIES</sequence>
<name>A0A429VAB5_9SPHN</name>
<accession>A0A429VAB5</accession>
<protein>
    <recommendedName>
        <fullName evidence="4">5-bromo-4-chloroindolyl phosphate hydrolase</fullName>
    </recommendedName>
</protein>
<evidence type="ECO:0000256" key="1">
    <source>
        <dbReference type="SAM" id="Phobius"/>
    </source>
</evidence>
<evidence type="ECO:0000313" key="2">
    <source>
        <dbReference type="EMBL" id="RST30866.1"/>
    </source>
</evidence>
<keyword evidence="3" id="KW-1185">Reference proteome</keyword>
<dbReference type="EMBL" id="RWJF01000001">
    <property type="protein sequence ID" value="RST30866.1"/>
    <property type="molecule type" value="Genomic_DNA"/>
</dbReference>
<feature type="transmembrane region" description="Helical" evidence="1">
    <location>
        <begin position="46"/>
        <end position="66"/>
    </location>
</feature>
<dbReference type="Proteomes" id="UP000274661">
    <property type="component" value="Unassembled WGS sequence"/>
</dbReference>
<evidence type="ECO:0008006" key="4">
    <source>
        <dbReference type="Google" id="ProtNLM"/>
    </source>
</evidence>
<organism evidence="2 3">
    <name type="scientific">Sphingomonas ginkgonis</name>
    <dbReference type="NCBI Taxonomy" id="2315330"/>
    <lineage>
        <taxon>Bacteria</taxon>
        <taxon>Pseudomonadati</taxon>
        <taxon>Pseudomonadota</taxon>
        <taxon>Alphaproteobacteria</taxon>
        <taxon>Sphingomonadales</taxon>
        <taxon>Sphingomonadaceae</taxon>
        <taxon>Sphingomonas</taxon>
    </lineage>
</organism>
<reference evidence="2 3" key="1">
    <citation type="submission" date="2018-12" db="EMBL/GenBank/DDBJ databases">
        <title>Sphingomonas sp. HMF7854 Genome sequencing and assembly.</title>
        <authorList>
            <person name="Cha I."/>
            <person name="Kang H."/>
            <person name="Kim H."/>
            <person name="Kang J."/>
            <person name="Joh K."/>
        </authorList>
    </citation>
    <scope>NUCLEOTIDE SEQUENCE [LARGE SCALE GENOMIC DNA]</scope>
    <source>
        <strain evidence="2 3">HMF7854</strain>
    </source>
</reference>
<keyword evidence="1" id="KW-0812">Transmembrane</keyword>
<gene>
    <name evidence="2" type="ORF">HMF7854_08445</name>
</gene>
<proteinExistence type="predicted"/>
<feature type="transmembrane region" description="Helical" evidence="1">
    <location>
        <begin position="72"/>
        <end position="91"/>
    </location>
</feature>
<dbReference type="RefSeq" id="WP_126718700.1">
    <property type="nucleotide sequence ID" value="NZ_RWJF01000001.1"/>
</dbReference>
<keyword evidence="1" id="KW-1133">Transmembrane helix</keyword>
<dbReference type="AlphaFoldDB" id="A0A429VAB5"/>
<comment type="caution">
    <text evidence="2">The sequence shown here is derived from an EMBL/GenBank/DDBJ whole genome shotgun (WGS) entry which is preliminary data.</text>
</comment>
<keyword evidence="1" id="KW-0472">Membrane</keyword>
<evidence type="ECO:0000313" key="3">
    <source>
        <dbReference type="Proteomes" id="UP000274661"/>
    </source>
</evidence>
<dbReference type="OrthoDB" id="7594143at2"/>